<keyword evidence="1" id="KW-0378">Hydrolase</keyword>
<dbReference type="AlphaFoldDB" id="A0A916WN72"/>
<proteinExistence type="predicted"/>
<dbReference type="PANTHER" id="PTHR43798:SF31">
    <property type="entry name" value="AB HYDROLASE SUPERFAMILY PROTEIN YCLE"/>
    <property type="match status" value="1"/>
</dbReference>
<organism evidence="3 4">
    <name type="scientific">Flexivirga endophytica</name>
    <dbReference type="NCBI Taxonomy" id="1849103"/>
    <lineage>
        <taxon>Bacteria</taxon>
        <taxon>Bacillati</taxon>
        <taxon>Actinomycetota</taxon>
        <taxon>Actinomycetes</taxon>
        <taxon>Micrococcales</taxon>
        <taxon>Dermacoccaceae</taxon>
        <taxon>Flexivirga</taxon>
    </lineage>
</organism>
<dbReference type="InterPro" id="IPR000073">
    <property type="entry name" value="AB_hydrolase_1"/>
</dbReference>
<evidence type="ECO:0000313" key="3">
    <source>
        <dbReference type="EMBL" id="GGB18434.1"/>
    </source>
</evidence>
<dbReference type="SUPFAM" id="SSF53474">
    <property type="entry name" value="alpha/beta-Hydrolases"/>
    <property type="match status" value="1"/>
</dbReference>
<dbReference type="InterPro" id="IPR029058">
    <property type="entry name" value="AB_hydrolase_fold"/>
</dbReference>
<accession>A0A916WN72</accession>
<evidence type="ECO:0000313" key="4">
    <source>
        <dbReference type="Proteomes" id="UP000636793"/>
    </source>
</evidence>
<evidence type="ECO:0000256" key="1">
    <source>
        <dbReference type="ARBA" id="ARBA00022801"/>
    </source>
</evidence>
<dbReference type="GO" id="GO:0016020">
    <property type="term" value="C:membrane"/>
    <property type="evidence" value="ECO:0007669"/>
    <property type="project" value="TreeGrafter"/>
</dbReference>
<evidence type="ECO:0000259" key="2">
    <source>
        <dbReference type="Pfam" id="PF00561"/>
    </source>
</evidence>
<name>A0A916WN72_9MICO</name>
<reference evidence="3" key="2">
    <citation type="submission" date="2020-09" db="EMBL/GenBank/DDBJ databases">
        <authorList>
            <person name="Sun Q."/>
            <person name="Zhou Y."/>
        </authorList>
    </citation>
    <scope>NUCLEOTIDE SEQUENCE</scope>
    <source>
        <strain evidence="3">CGMCC 1.15085</strain>
    </source>
</reference>
<dbReference type="PANTHER" id="PTHR43798">
    <property type="entry name" value="MONOACYLGLYCEROL LIPASE"/>
    <property type="match status" value="1"/>
</dbReference>
<dbReference type="GO" id="GO:0016787">
    <property type="term" value="F:hydrolase activity"/>
    <property type="evidence" value="ECO:0007669"/>
    <property type="project" value="UniProtKB-KW"/>
</dbReference>
<gene>
    <name evidence="3" type="ORF">GCM10011492_05360</name>
</gene>
<dbReference type="Proteomes" id="UP000636793">
    <property type="component" value="Unassembled WGS sequence"/>
</dbReference>
<keyword evidence="4" id="KW-1185">Reference proteome</keyword>
<dbReference type="PRINTS" id="PR00111">
    <property type="entry name" value="ABHYDROLASE"/>
</dbReference>
<dbReference type="RefSeq" id="WP_188835397.1">
    <property type="nucleotide sequence ID" value="NZ_BMHI01000001.1"/>
</dbReference>
<dbReference type="EMBL" id="BMHI01000001">
    <property type="protein sequence ID" value="GGB18434.1"/>
    <property type="molecule type" value="Genomic_DNA"/>
</dbReference>
<protein>
    <recommendedName>
        <fullName evidence="2">AB hydrolase-1 domain-containing protein</fullName>
    </recommendedName>
</protein>
<sequence>MTLRRAYADTPLGQLHYAEDGDGRTVLMLHQAPRSLDEFAEVQRELSGDCHTVAMDLLGFGMSAPLPAPPTIEAMANSVTALLQALGIDSAVLLGHHTGAAVALEVAAAAPQRVDAIILSSMPWVGPERRAREGGIGVDDATRQDDGSHLTELWSLRRPYYPSERPDLLDRFIRDALVPGLDPAEGHRACDRYLMDERIGLVRCPVLVLTATGDPFATPALPHILEGLTGAEHVATATLEGAMIPAMEQCPDQVAAHVRRLLQSL</sequence>
<dbReference type="InterPro" id="IPR050266">
    <property type="entry name" value="AB_hydrolase_sf"/>
</dbReference>
<dbReference type="Gene3D" id="3.40.50.1820">
    <property type="entry name" value="alpha/beta hydrolase"/>
    <property type="match status" value="1"/>
</dbReference>
<feature type="domain" description="AB hydrolase-1" evidence="2">
    <location>
        <begin position="25"/>
        <end position="127"/>
    </location>
</feature>
<reference evidence="3" key="1">
    <citation type="journal article" date="2014" name="Int. J. Syst. Evol. Microbiol.">
        <title>Complete genome sequence of Corynebacterium casei LMG S-19264T (=DSM 44701T), isolated from a smear-ripened cheese.</title>
        <authorList>
            <consortium name="US DOE Joint Genome Institute (JGI-PGF)"/>
            <person name="Walter F."/>
            <person name="Albersmeier A."/>
            <person name="Kalinowski J."/>
            <person name="Ruckert C."/>
        </authorList>
    </citation>
    <scope>NUCLEOTIDE SEQUENCE</scope>
    <source>
        <strain evidence="3">CGMCC 1.15085</strain>
    </source>
</reference>
<comment type="caution">
    <text evidence="3">The sequence shown here is derived from an EMBL/GenBank/DDBJ whole genome shotgun (WGS) entry which is preliminary data.</text>
</comment>
<dbReference type="Pfam" id="PF00561">
    <property type="entry name" value="Abhydrolase_1"/>
    <property type="match status" value="1"/>
</dbReference>